<dbReference type="GO" id="GO:0071248">
    <property type="term" value="P:cellular response to metal ion"/>
    <property type="evidence" value="ECO:0007669"/>
    <property type="project" value="UniProtKB-ARBA"/>
</dbReference>
<dbReference type="SMART" id="SM00355">
    <property type="entry name" value="ZnF_C2H2"/>
    <property type="match status" value="3"/>
</dbReference>
<reference evidence="12 13" key="1">
    <citation type="journal article" date="2011" name="Science">
        <title>Comparative functional genomics of the fission yeasts.</title>
        <authorList>
            <person name="Rhind N."/>
            <person name="Chen Z."/>
            <person name="Yassour M."/>
            <person name="Thompson D.A."/>
            <person name="Haas B.J."/>
            <person name="Habib N."/>
            <person name="Wapinski I."/>
            <person name="Roy S."/>
            <person name="Lin M.F."/>
            <person name="Heiman D.I."/>
            <person name="Young S.K."/>
            <person name="Furuya K."/>
            <person name="Guo Y."/>
            <person name="Pidoux A."/>
            <person name="Chen H.M."/>
            <person name="Robbertse B."/>
            <person name="Goldberg J.M."/>
            <person name="Aoki K."/>
            <person name="Bayne E.H."/>
            <person name="Berlin A.M."/>
            <person name="Desjardins C.A."/>
            <person name="Dobbs E."/>
            <person name="Dukaj L."/>
            <person name="Fan L."/>
            <person name="FitzGerald M.G."/>
            <person name="French C."/>
            <person name="Gujja S."/>
            <person name="Hansen K."/>
            <person name="Keifenheim D."/>
            <person name="Levin J.Z."/>
            <person name="Mosher R.A."/>
            <person name="Mueller C.A."/>
            <person name="Pfiffner J."/>
            <person name="Priest M."/>
            <person name="Russ C."/>
            <person name="Smialowska A."/>
            <person name="Swoboda P."/>
            <person name="Sykes S.M."/>
            <person name="Vaughn M."/>
            <person name="Vengrova S."/>
            <person name="Yoder R."/>
            <person name="Zeng Q."/>
            <person name="Allshire R."/>
            <person name="Baulcombe D."/>
            <person name="Birren B.W."/>
            <person name="Brown W."/>
            <person name="Ekwall K."/>
            <person name="Kellis M."/>
            <person name="Leatherwood J."/>
            <person name="Levin H."/>
            <person name="Margalit H."/>
            <person name="Martienssen R."/>
            <person name="Nieduszynski C.A."/>
            <person name="Spatafora J.W."/>
            <person name="Friedman N."/>
            <person name="Dalgaard J.Z."/>
            <person name="Baumann P."/>
            <person name="Niki H."/>
            <person name="Regev A."/>
            <person name="Nusbaum C."/>
        </authorList>
    </citation>
    <scope>NUCLEOTIDE SEQUENCE [LARGE SCALE GENOMIC DNA]</scope>
    <source>
        <strain evidence="13">yFS286</strain>
    </source>
</reference>
<protein>
    <submittedName>
        <fullName evidence="12">Calcineurin responsive transcription factor Prz1</fullName>
    </submittedName>
</protein>
<evidence type="ECO:0000256" key="5">
    <source>
        <dbReference type="ARBA" id="ARBA00022833"/>
    </source>
</evidence>
<keyword evidence="4 9" id="KW-0863">Zinc-finger</keyword>
<feature type="domain" description="C2H2-type" evidence="11">
    <location>
        <begin position="568"/>
        <end position="597"/>
    </location>
</feature>
<dbReference type="OrthoDB" id="8117402at2759"/>
<evidence type="ECO:0000256" key="1">
    <source>
        <dbReference type="ARBA" id="ARBA00004123"/>
    </source>
</evidence>
<proteinExistence type="predicted"/>
<keyword evidence="2" id="KW-0479">Metal-binding</keyword>
<dbReference type="PANTHER" id="PTHR23235">
    <property type="entry name" value="KRUEPPEL-LIKE TRANSCRIPTION FACTOR"/>
    <property type="match status" value="1"/>
</dbReference>
<dbReference type="FunFam" id="3.30.160.60:FF:000181">
    <property type="entry name" value="C2H2 type zinc finger protein"/>
    <property type="match status" value="1"/>
</dbReference>
<keyword evidence="7" id="KW-0804">Transcription</keyword>
<feature type="region of interest" description="Disordered" evidence="10">
    <location>
        <begin position="47"/>
        <end position="81"/>
    </location>
</feature>
<dbReference type="RefSeq" id="XP_013015995.1">
    <property type="nucleotide sequence ID" value="XM_013160541.1"/>
</dbReference>
<dbReference type="FunFam" id="3.30.160.60:FF:000125">
    <property type="entry name" value="Putative zinc finger protein 143"/>
    <property type="match status" value="1"/>
</dbReference>
<dbReference type="Proteomes" id="UP000016088">
    <property type="component" value="Unassembled WGS sequence"/>
</dbReference>
<feature type="domain" description="C2H2-type" evidence="11">
    <location>
        <begin position="598"/>
        <end position="625"/>
    </location>
</feature>
<evidence type="ECO:0000256" key="3">
    <source>
        <dbReference type="ARBA" id="ARBA00022737"/>
    </source>
</evidence>
<dbReference type="GO" id="GO:0008270">
    <property type="term" value="F:zinc ion binding"/>
    <property type="evidence" value="ECO:0007669"/>
    <property type="project" value="UniProtKB-KW"/>
</dbReference>
<dbReference type="EMBL" id="KE503206">
    <property type="protein sequence ID" value="EPX74564.1"/>
    <property type="molecule type" value="Genomic_DNA"/>
</dbReference>
<keyword evidence="5" id="KW-0862">Zinc</keyword>
<dbReference type="Pfam" id="PF13912">
    <property type="entry name" value="zf-C2H2_6"/>
    <property type="match status" value="1"/>
</dbReference>
<dbReference type="eggNOG" id="KOG1721">
    <property type="taxonomic scope" value="Eukaryota"/>
</dbReference>
<evidence type="ECO:0000256" key="2">
    <source>
        <dbReference type="ARBA" id="ARBA00022723"/>
    </source>
</evidence>
<keyword evidence="6" id="KW-0805">Transcription regulation</keyword>
<evidence type="ECO:0000256" key="8">
    <source>
        <dbReference type="ARBA" id="ARBA00023242"/>
    </source>
</evidence>
<keyword evidence="8" id="KW-0539">Nucleus</keyword>
<gene>
    <name evidence="12" type="ORF">SOCG_02047</name>
</gene>
<organism evidence="12 13">
    <name type="scientific">Schizosaccharomyces octosporus (strain yFS286)</name>
    <name type="common">Fission yeast</name>
    <name type="synonym">Octosporomyces octosporus</name>
    <dbReference type="NCBI Taxonomy" id="483514"/>
    <lineage>
        <taxon>Eukaryota</taxon>
        <taxon>Fungi</taxon>
        <taxon>Dikarya</taxon>
        <taxon>Ascomycota</taxon>
        <taxon>Taphrinomycotina</taxon>
        <taxon>Schizosaccharomycetes</taxon>
        <taxon>Schizosaccharomycetales</taxon>
        <taxon>Schizosaccharomycetaceae</taxon>
        <taxon>Schizosaccharomyces</taxon>
    </lineage>
</organism>
<feature type="compositionally biased region" description="Polar residues" evidence="10">
    <location>
        <begin position="128"/>
        <end position="144"/>
    </location>
</feature>
<evidence type="ECO:0000313" key="12">
    <source>
        <dbReference type="EMBL" id="EPX74564.1"/>
    </source>
</evidence>
<name>S9RKU3_SCHOY</name>
<dbReference type="Pfam" id="PF00096">
    <property type="entry name" value="zf-C2H2"/>
    <property type="match status" value="2"/>
</dbReference>
<dbReference type="VEuPathDB" id="FungiDB:SOCG_02047"/>
<accession>S9RKU3</accession>
<dbReference type="HOGENOM" id="CLU_403405_0_0_1"/>
<dbReference type="PROSITE" id="PS50157">
    <property type="entry name" value="ZINC_FINGER_C2H2_2"/>
    <property type="match status" value="3"/>
</dbReference>
<comment type="subcellular location">
    <subcellularLocation>
        <location evidence="1">Nucleus</location>
    </subcellularLocation>
</comment>
<dbReference type="Gene3D" id="3.30.160.60">
    <property type="entry name" value="Classic Zinc Finger"/>
    <property type="match status" value="2"/>
</dbReference>
<evidence type="ECO:0000256" key="4">
    <source>
        <dbReference type="ARBA" id="ARBA00022771"/>
    </source>
</evidence>
<dbReference type="GO" id="GO:0000978">
    <property type="term" value="F:RNA polymerase II cis-regulatory region sequence-specific DNA binding"/>
    <property type="evidence" value="ECO:0007669"/>
    <property type="project" value="TreeGrafter"/>
</dbReference>
<evidence type="ECO:0000256" key="9">
    <source>
        <dbReference type="PROSITE-ProRule" id="PRU00042"/>
    </source>
</evidence>
<evidence type="ECO:0000256" key="10">
    <source>
        <dbReference type="SAM" id="MobiDB-lite"/>
    </source>
</evidence>
<sequence>MNNYPMNDSFKRSDSPEEYFESQDVSNPDGLFQPELLPLFQDTFESELPPSAFPSQRDSVHHLTSKVPMSPKAHSSNYATSQGIPSADLSVPFFSFTKSNTDAFLEGSSSDPYMSNSEVHSSPFSQFRTTNTIGPAGNADSSRSPELLAPLPSRSSRGNIYEFNTSLPIGEIDSSQFLSVQSNRSDYSGSPISSPRSTSPFYTPVSSFSVPSSPYLRSPNALFDKEDNLNYVDVISQASAIEDDLELPEQQDFSNFDIYENEYVTENLNIPSAEDMQSGASSAFLSNTAGVGFAPAEPHREAVGQTISQPSDVLSNLSTPSFVHENTSVEPSNYSPAEEESTKKYQAGLDRNSTANDLASFPVIPAIVQPTDFEHSENIDDPHNISISNLGFPQESRSFSEEKTSVKREFEEEPSFLAPRINVVPSSPAKSVEDFGLDHNSFLAHREKLNGAQNYPSVLSAGTSPTSPPGMLSGDVRRCRSNSAGPRLDVYNMDSQLPKKDAKDSIAYEGYQAKNYDINDGNSTNQMEHLSINTTRPRSRSLNITGSENSVVKDSIGKKNFTKSESNFVCSFPNCGKRFTRAYNLKSHMNTHTNYRPFQCSICGKSFARQHDKRRHEQLHSGIKAFGCPTCHQRFARMDALNRHYKSEIGQKCLRIAADRGINVPPARRNSTQKMDQALDKE</sequence>
<keyword evidence="3" id="KW-0677">Repeat</keyword>
<dbReference type="OMA" id="MNTHTNY"/>
<dbReference type="AlphaFoldDB" id="S9RKU3"/>
<dbReference type="GO" id="GO:0000981">
    <property type="term" value="F:DNA-binding transcription factor activity, RNA polymerase II-specific"/>
    <property type="evidence" value="ECO:0007669"/>
    <property type="project" value="UniProtKB-ARBA"/>
</dbReference>
<feature type="region of interest" description="Disordered" evidence="10">
    <location>
        <begin position="128"/>
        <end position="151"/>
    </location>
</feature>
<feature type="region of interest" description="Disordered" evidence="10">
    <location>
        <begin position="1"/>
        <end position="32"/>
    </location>
</feature>
<dbReference type="InterPro" id="IPR036236">
    <property type="entry name" value="Znf_C2H2_sf"/>
</dbReference>
<feature type="domain" description="C2H2-type" evidence="11">
    <location>
        <begin position="626"/>
        <end position="653"/>
    </location>
</feature>
<evidence type="ECO:0000256" key="7">
    <source>
        <dbReference type="ARBA" id="ARBA00023163"/>
    </source>
</evidence>
<dbReference type="InterPro" id="IPR013087">
    <property type="entry name" value="Znf_C2H2_type"/>
</dbReference>
<keyword evidence="13" id="KW-1185">Reference proteome</keyword>
<dbReference type="PANTHER" id="PTHR23235:SF120">
    <property type="entry name" value="KRUPPEL-LIKE FACTOR 15"/>
    <property type="match status" value="1"/>
</dbReference>
<dbReference type="PROSITE" id="PS00028">
    <property type="entry name" value="ZINC_FINGER_C2H2_1"/>
    <property type="match status" value="2"/>
</dbReference>
<dbReference type="SUPFAM" id="SSF57667">
    <property type="entry name" value="beta-beta-alpha zinc fingers"/>
    <property type="match status" value="2"/>
</dbReference>
<dbReference type="GO" id="GO:0005634">
    <property type="term" value="C:nucleus"/>
    <property type="evidence" value="ECO:0007669"/>
    <property type="project" value="UniProtKB-SubCell"/>
</dbReference>
<evidence type="ECO:0000259" key="11">
    <source>
        <dbReference type="PROSITE" id="PS50157"/>
    </source>
</evidence>
<evidence type="ECO:0000256" key="6">
    <source>
        <dbReference type="ARBA" id="ARBA00023015"/>
    </source>
</evidence>
<evidence type="ECO:0000313" key="13">
    <source>
        <dbReference type="Proteomes" id="UP000016088"/>
    </source>
</evidence>
<dbReference type="GeneID" id="25031025"/>